<protein>
    <submittedName>
        <fullName evidence="2">Uncharacterized protein</fullName>
    </submittedName>
</protein>
<feature type="chain" id="PRO_5038705372" evidence="1">
    <location>
        <begin position="38"/>
        <end position="276"/>
    </location>
</feature>
<sequence>MHRTTGITSRRRTMAGITRILVLGMAALAAMAAPAAAATPTTDGTPVLHFAADGTDRLDGTLEANRPVVVDYDLARLSQCRNQYAGGDAWSIGVYYRIDGGPITTQAVTRLDENRHNVKVPVSIDLPLGGQDLELWFHAGDRTGCSEYDSRSGANYHYAIGQPAVATFGADWSESVTGTIRAGHGLAIRYDTARLPQCRETYHGVAAWHIDVLFRFDGGPVRSQALTGAHGTPVPATVDIAPGTRELELWFRVTGQRSGCTAYDSDFGANYAYTIA</sequence>
<dbReference type="RefSeq" id="WP_146246684.1">
    <property type="nucleotide sequence ID" value="NZ_BONA01000098.1"/>
</dbReference>
<evidence type="ECO:0000256" key="1">
    <source>
        <dbReference type="SAM" id="SignalP"/>
    </source>
</evidence>
<dbReference type="PROSITE" id="PS51318">
    <property type="entry name" value="TAT"/>
    <property type="match status" value="1"/>
</dbReference>
<keyword evidence="1" id="KW-0732">Signal</keyword>
<proteinExistence type="predicted"/>
<dbReference type="Pfam" id="PF19714">
    <property type="entry name" value="DUF6209"/>
    <property type="match status" value="1"/>
</dbReference>
<accession>A0A316EKN1</accession>
<dbReference type="Proteomes" id="UP000245697">
    <property type="component" value="Unassembled WGS sequence"/>
</dbReference>
<gene>
    <name evidence="2" type="ORF">BC793_13012</name>
</gene>
<keyword evidence="3" id="KW-1185">Reference proteome</keyword>
<dbReference type="InterPro" id="IPR006311">
    <property type="entry name" value="TAT_signal"/>
</dbReference>
<organism evidence="2 3">
    <name type="scientific">Actinoplanes xinjiangensis</name>
    <dbReference type="NCBI Taxonomy" id="512350"/>
    <lineage>
        <taxon>Bacteria</taxon>
        <taxon>Bacillati</taxon>
        <taxon>Actinomycetota</taxon>
        <taxon>Actinomycetes</taxon>
        <taxon>Micromonosporales</taxon>
        <taxon>Micromonosporaceae</taxon>
        <taxon>Actinoplanes</taxon>
    </lineage>
</organism>
<dbReference type="InterPro" id="IPR046181">
    <property type="entry name" value="DUF6209"/>
</dbReference>
<dbReference type="AlphaFoldDB" id="A0A316EKN1"/>
<dbReference type="EMBL" id="QGGR01000030">
    <property type="protein sequence ID" value="PWK32402.1"/>
    <property type="molecule type" value="Genomic_DNA"/>
</dbReference>
<evidence type="ECO:0000313" key="3">
    <source>
        <dbReference type="Proteomes" id="UP000245697"/>
    </source>
</evidence>
<reference evidence="2 3" key="1">
    <citation type="submission" date="2018-05" db="EMBL/GenBank/DDBJ databases">
        <title>Genomic Encyclopedia of Archaeal and Bacterial Type Strains, Phase II (KMG-II): from individual species to whole genera.</title>
        <authorList>
            <person name="Goeker M."/>
        </authorList>
    </citation>
    <scope>NUCLEOTIDE SEQUENCE [LARGE SCALE GENOMIC DNA]</scope>
    <source>
        <strain evidence="2 3">DSM 45184</strain>
    </source>
</reference>
<feature type="signal peptide" evidence="1">
    <location>
        <begin position="1"/>
        <end position="37"/>
    </location>
</feature>
<evidence type="ECO:0000313" key="2">
    <source>
        <dbReference type="EMBL" id="PWK32402.1"/>
    </source>
</evidence>
<name>A0A316EKN1_9ACTN</name>
<dbReference type="OrthoDB" id="3286134at2"/>
<comment type="caution">
    <text evidence="2">The sequence shown here is derived from an EMBL/GenBank/DDBJ whole genome shotgun (WGS) entry which is preliminary data.</text>
</comment>